<dbReference type="AlphaFoldDB" id="A0A177T319"/>
<dbReference type="Proteomes" id="UP000077521">
    <property type="component" value="Unassembled WGS sequence"/>
</dbReference>
<name>A0A177T319_9BASI</name>
<dbReference type="GO" id="GO:0004519">
    <property type="term" value="F:endonuclease activity"/>
    <property type="evidence" value="ECO:0007669"/>
    <property type="project" value="UniProtKB-KW"/>
</dbReference>
<dbReference type="CDD" id="cd09272">
    <property type="entry name" value="RNase_HI_RT_Ty1"/>
    <property type="match status" value="1"/>
</dbReference>
<keyword evidence="1" id="KW-0815">Transposition</keyword>
<dbReference type="InterPro" id="IPR013103">
    <property type="entry name" value="RVT_2"/>
</dbReference>
<dbReference type="Gene3D" id="3.30.420.10">
    <property type="entry name" value="Ribonuclease H-like superfamily/Ribonuclease H"/>
    <property type="match status" value="1"/>
</dbReference>
<keyword evidence="7" id="KW-0460">Magnesium</keyword>
<evidence type="ECO:0000256" key="1">
    <source>
        <dbReference type="ARBA" id="ARBA00022578"/>
    </source>
</evidence>
<feature type="compositionally biased region" description="Low complexity" evidence="16">
    <location>
        <begin position="455"/>
        <end position="464"/>
    </location>
</feature>
<dbReference type="GO" id="GO:0005634">
    <property type="term" value="C:nucleus"/>
    <property type="evidence" value="ECO:0007669"/>
    <property type="project" value="UniProtKB-ARBA"/>
</dbReference>
<evidence type="ECO:0000256" key="12">
    <source>
        <dbReference type="ARBA" id="ARBA00023172"/>
    </source>
</evidence>
<dbReference type="GO" id="GO:0046872">
    <property type="term" value="F:metal ion binding"/>
    <property type="evidence" value="ECO:0007669"/>
    <property type="project" value="UniProtKB-KW"/>
</dbReference>
<keyword evidence="9" id="KW-0229">DNA integration</keyword>
<protein>
    <submittedName>
        <fullName evidence="17">Uncharacterized protein</fullName>
    </submittedName>
</protein>
<evidence type="ECO:0000256" key="13">
    <source>
        <dbReference type="ARBA" id="ARBA00023268"/>
    </source>
</evidence>
<evidence type="ECO:0000256" key="6">
    <source>
        <dbReference type="ARBA" id="ARBA00022801"/>
    </source>
</evidence>
<keyword evidence="11" id="KW-0808">Transferase</keyword>
<proteinExistence type="predicted"/>
<keyword evidence="2" id="KW-0548">Nucleotidyltransferase</keyword>
<dbReference type="GO" id="GO:0003964">
    <property type="term" value="F:RNA-directed DNA polymerase activity"/>
    <property type="evidence" value="ECO:0007669"/>
    <property type="project" value="UniProtKB-KW"/>
</dbReference>
<evidence type="ECO:0000313" key="17">
    <source>
        <dbReference type="EMBL" id="KAE8249516.1"/>
    </source>
</evidence>
<keyword evidence="18" id="KW-1185">Reference proteome</keyword>
<accession>A0A177T319</accession>
<feature type="region of interest" description="Disordered" evidence="16">
    <location>
        <begin position="516"/>
        <end position="559"/>
    </location>
</feature>
<keyword evidence="13" id="KW-0511">Multifunctional enzyme</keyword>
<keyword evidence="10" id="KW-0695">RNA-directed DNA polymerase</keyword>
<dbReference type="SUPFAM" id="SSF53098">
    <property type="entry name" value="Ribonuclease H-like"/>
    <property type="match status" value="1"/>
</dbReference>
<dbReference type="InterPro" id="IPR043502">
    <property type="entry name" value="DNA/RNA_pol_sf"/>
</dbReference>
<dbReference type="EMBL" id="LWDF02000383">
    <property type="protein sequence ID" value="KAE8249516.1"/>
    <property type="molecule type" value="Genomic_DNA"/>
</dbReference>
<evidence type="ECO:0000256" key="15">
    <source>
        <dbReference type="ARBA" id="ARBA00049244"/>
    </source>
</evidence>
<feature type="compositionally biased region" description="Low complexity" evidence="16">
    <location>
        <begin position="437"/>
        <end position="446"/>
    </location>
</feature>
<feature type="region of interest" description="Disordered" evidence="16">
    <location>
        <begin position="431"/>
        <end position="486"/>
    </location>
</feature>
<dbReference type="PROSITE" id="PS50994">
    <property type="entry name" value="INTEGRASE"/>
    <property type="match status" value="1"/>
</dbReference>
<dbReference type="GO" id="GO:0003887">
    <property type="term" value="F:DNA-directed DNA polymerase activity"/>
    <property type="evidence" value="ECO:0007669"/>
    <property type="project" value="UniProtKB-KW"/>
</dbReference>
<dbReference type="SUPFAM" id="SSF56672">
    <property type="entry name" value="DNA/RNA polymerases"/>
    <property type="match status" value="1"/>
</dbReference>
<keyword evidence="5" id="KW-0255">Endonuclease</keyword>
<reference evidence="17" key="2">
    <citation type="journal article" date="2019" name="IMA Fungus">
        <title>Genome sequencing and comparison of five Tilletia species to identify candidate genes for the detection of regulated species infecting wheat.</title>
        <authorList>
            <person name="Nguyen H.D.T."/>
            <person name="Sultana T."/>
            <person name="Kesanakurti P."/>
            <person name="Hambleton S."/>
        </authorList>
    </citation>
    <scope>NUCLEOTIDE SEQUENCE</scope>
    <source>
        <strain evidence="17">DAOMC 236416</strain>
    </source>
</reference>
<dbReference type="InterPro" id="IPR012337">
    <property type="entry name" value="RNaseH-like_sf"/>
</dbReference>
<keyword evidence="12" id="KW-0233">DNA recombination</keyword>
<keyword evidence="11" id="KW-0239">DNA-directed DNA polymerase</keyword>
<evidence type="ECO:0000256" key="2">
    <source>
        <dbReference type="ARBA" id="ARBA00022695"/>
    </source>
</evidence>
<gene>
    <name evidence="17" type="ORF">A4X13_0g5185</name>
</gene>
<dbReference type="Pfam" id="PF25597">
    <property type="entry name" value="SH3_retrovirus"/>
    <property type="match status" value="1"/>
</dbReference>
<evidence type="ECO:0000256" key="4">
    <source>
        <dbReference type="ARBA" id="ARBA00022723"/>
    </source>
</evidence>
<dbReference type="InterPro" id="IPR036397">
    <property type="entry name" value="RNaseH_sf"/>
</dbReference>
<keyword evidence="8" id="KW-0694">RNA-binding</keyword>
<dbReference type="GO" id="GO:0032196">
    <property type="term" value="P:transposition"/>
    <property type="evidence" value="ECO:0007669"/>
    <property type="project" value="UniProtKB-KW"/>
</dbReference>
<dbReference type="InterPro" id="IPR001584">
    <property type="entry name" value="Integrase_cat-core"/>
</dbReference>
<evidence type="ECO:0000256" key="10">
    <source>
        <dbReference type="ARBA" id="ARBA00022918"/>
    </source>
</evidence>
<dbReference type="InterPro" id="IPR057670">
    <property type="entry name" value="SH3_retrovirus"/>
</dbReference>
<evidence type="ECO:0000256" key="3">
    <source>
        <dbReference type="ARBA" id="ARBA00022722"/>
    </source>
</evidence>
<reference evidence="17" key="1">
    <citation type="submission" date="2016-04" db="EMBL/GenBank/DDBJ databases">
        <authorList>
            <person name="Nguyen H.D."/>
            <person name="Samba Siva P."/>
            <person name="Cullis J."/>
            <person name="Levesque C.A."/>
            <person name="Hambleton S."/>
        </authorList>
    </citation>
    <scope>NUCLEOTIDE SEQUENCE</scope>
    <source>
        <strain evidence="17">DAOMC 236416</strain>
    </source>
</reference>
<keyword evidence="3" id="KW-0540">Nuclease</keyword>
<dbReference type="Pfam" id="PF07727">
    <property type="entry name" value="RVT_2"/>
    <property type="match status" value="1"/>
</dbReference>
<dbReference type="GO" id="GO:0015074">
    <property type="term" value="P:DNA integration"/>
    <property type="evidence" value="ECO:0007669"/>
    <property type="project" value="UniProtKB-KW"/>
</dbReference>
<comment type="catalytic activity">
    <reaction evidence="15">
        <text>DNA(n) + a 2'-deoxyribonucleoside 5'-triphosphate = DNA(n+1) + diphosphate</text>
        <dbReference type="Rhea" id="RHEA:22508"/>
        <dbReference type="Rhea" id="RHEA-COMP:17339"/>
        <dbReference type="Rhea" id="RHEA-COMP:17340"/>
        <dbReference type="ChEBI" id="CHEBI:33019"/>
        <dbReference type="ChEBI" id="CHEBI:61560"/>
        <dbReference type="ChEBI" id="CHEBI:173112"/>
        <dbReference type="EC" id="2.7.7.7"/>
    </reaction>
</comment>
<evidence type="ECO:0000256" key="8">
    <source>
        <dbReference type="ARBA" id="ARBA00022884"/>
    </source>
</evidence>
<dbReference type="GO" id="GO:0016787">
    <property type="term" value="F:hydrolase activity"/>
    <property type="evidence" value="ECO:0007669"/>
    <property type="project" value="UniProtKB-KW"/>
</dbReference>
<dbReference type="GO" id="GO:0006310">
    <property type="term" value="P:DNA recombination"/>
    <property type="evidence" value="ECO:0007669"/>
    <property type="project" value="UniProtKB-KW"/>
</dbReference>
<evidence type="ECO:0000256" key="14">
    <source>
        <dbReference type="ARBA" id="ARBA00048173"/>
    </source>
</evidence>
<evidence type="ECO:0000313" key="18">
    <source>
        <dbReference type="Proteomes" id="UP000077521"/>
    </source>
</evidence>
<dbReference type="PANTHER" id="PTHR42648">
    <property type="entry name" value="TRANSPOSASE, PUTATIVE-RELATED"/>
    <property type="match status" value="1"/>
</dbReference>
<evidence type="ECO:0000256" key="9">
    <source>
        <dbReference type="ARBA" id="ARBA00022908"/>
    </source>
</evidence>
<organism evidence="17 18">
    <name type="scientific">Tilletia indica</name>
    <dbReference type="NCBI Taxonomy" id="43049"/>
    <lineage>
        <taxon>Eukaryota</taxon>
        <taxon>Fungi</taxon>
        <taxon>Dikarya</taxon>
        <taxon>Basidiomycota</taxon>
        <taxon>Ustilaginomycotina</taxon>
        <taxon>Exobasidiomycetes</taxon>
        <taxon>Tilletiales</taxon>
        <taxon>Tilletiaceae</taxon>
        <taxon>Tilletia</taxon>
    </lineage>
</organism>
<dbReference type="PANTHER" id="PTHR42648:SF11">
    <property type="entry name" value="TRANSPOSON TY4-P GAG-POL POLYPROTEIN"/>
    <property type="match status" value="1"/>
</dbReference>
<evidence type="ECO:0000256" key="7">
    <source>
        <dbReference type="ARBA" id="ARBA00022842"/>
    </source>
</evidence>
<sequence length="1112" mass="121817">MVDQTSNTGELQQQELTLFDVLLVPGLEFSLLSVYKLNEDHLRVEFTEQLEAIITDPFHSDLLVSALWSRESQAYVIAATHVQAAGNTAFVIVEEETNDAFDDEELALPAPNDQEIRHLETWHERLGHLGKSALHILAKNSTGLPGSLSKRSKHCVSDCETCSLTNIKRSPFPSSTTKTTRALELVHADLTGRIIVPTLGGAEYAAVLVDDYTRYMWVLLLKRKSDFCSNFIKWRDEVVPFKGAIACLRTDGGGEFDNASLRAALSGARHEKSCAYTAQQNGVAERYVGILKAVMRPLLHGRQLPLQYWGEAATTAAYLRNRSPSTALGGKTPFELWTSSAPNLSDLRVFGCLAFAMLSDRAREHSLALRARPGVFVGYDKERKGYRVQFPDTGDLVITRNVDFHESKGYDFAHSTQPTESTLPLNVTVSTSTRPAGVRPRLVVIGPRPPPPATPATATVEELPQPASGSHLPSAPHTSPVEAAPATVSSIAPASLPARAPAPAPAAAPAAASAAAPAAVPAAHPPRAPREPRPIPSRQHQTRSHVQRLEQGRQQRASAGTVLDLSNSFASAFKAQLSADGVEIEPDTLKDAMRRADWSKWLEAMRAEMLSHEEMGTWVLEPLPDGADVVGCRWVFKLKLDASGKVLRYKARLVAQGFTQTHGVNYHETYSPVTRFTTIRTLLALAAYLGWHVHQLDVVTAYLYGRLKETVYMRQPIGFEVQGQVPLVCRLIRALYGLKQSGREWYLTLRTALTEFGFEQSTVDPAIFIYGQGPSALIVAVYVDDLLVFGQSLDDINAFKSTIGQKFKMTDQGNIGQFLGMNIERSEDGRSFLISQTAYIKSVLQRFDFPNMSAKPSPLDPKQRLTPFDGQASQADQRLYQAIIGCLLWLALASRPDLCFAVAALARHSKNPGPVHFGCLKRALRYVAGTAGLKLRIAAHSEDDITAFSDADFGGDSSAKSTSGWCVSVHGGTVAWGAKLQTLIADSTAQAELVAVWQTSREVLAIRNFLEDLGMGSSESASPTIIYCDNKPAIHIICNPVSSGVTRHMERKYLSTRQHQERGLIDVRYINTRANPADMFTKALVPNVLSEHRHTIGLIEHPGTSSSSQQRQ</sequence>
<dbReference type="GO" id="GO:0003723">
    <property type="term" value="F:RNA binding"/>
    <property type="evidence" value="ECO:0007669"/>
    <property type="project" value="UniProtKB-KW"/>
</dbReference>
<evidence type="ECO:0000256" key="11">
    <source>
        <dbReference type="ARBA" id="ARBA00022932"/>
    </source>
</evidence>
<keyword evidence="4" id="KW-0479">Metal-binding</keyword>
<evidence type="ECO:0000256" key="5">
    <source>
        <dbReference type="ARBA" id="ARBA00022759"/>
    </source>
</evidence>
<comment type="caution">
    <text evidence="17">The sequence shown here is derived from an EMBL/GenBank/DDBJ whole genome shotgun (WGS) entry which is preliminary data.</text>
</comment>
<evidence type="ECO:0000256" key="16">
    <source>
        <dbReference type="SAM" id="MobiDB-lite"/>
    </source>
</evidence>
<dbReference type="InterPro" id="IPR039537">
    <property type="entry name" value="Retrotran_Ty1/copia-like"/>
</dbReference>
<keyword evidence="6" id="KW-0378">Hydrolase</keyword>
<comment type="catalytic activity">
    <reaction evidence="14">
        <text>DNA(n) + a 2'-deoxyribonucleoside 5'-triphosphate = DNA(n+1) + diphosphate</text>
        <dbReference type="Rhea" id="RHEA:22508"/>
        <dbReference type="Rhea" id="RHEA-COMP:17339"/>
        <dbReference type="Rhea" id="RHEA-COMP:17340"/>
        <dbReference type="ChEBI" id="CHEBI:33019"/>
        <dbReference type="ChEBI" id="CHEBI:61560"/>
        <dbReference type="ChEBI" id="CHEBI:173112"/>
        <dbReference type="EC" id="2.7.7.49"/>
    </reaction>
</comment>